<dbReference type="Gramene" id="GBG75147">
    <property type="protein sequence ID" value="GBG75147"/>
    <property type="gene ID" value="CBR_g19660"/>
</dbReference>
<keyword evidence="8" id="KW-1185">Reference proteome</keyword>
<dbReference type="GO" id="GO:0016020">
    <property type="term" value="C:membrane"/>
    <property type="evidence" value="ECO:0007669"/>
    <property type="project" value="UniProtKB-SubCell"/>
</dbReference>
<keyword evidence="4 6" id="KW-0472">Membrane</keyword>
<dbReference type="AlphaFoldDB" id="A0A388KYK6"/>
<dbReference type="PROSITE" id="PS51257">
    <property type="entry name" value="PROKAR_LIPOPROTEIN"/>
    <property type="match status" value="1"/>
</dbReference>
<feature type="transmembrane region" description="Helical" evidence="6">
    <location>
        <begin position="44"/>
        <end position="68"/>
    </location>
</feature>
<evidence type="ECO:0000256" key="2">
    <source>
        <dbReference type="ARBA" id="ARBA00022692"/>
    </source>
</evidence>
<comment type="subcellular location">
    <subcellularLocation>
        <location evidence="1">Membrane</location>
        <topology evidence="1">Multi-pass membrane protein</topology>
    </subcellularLocation>
</comment>
<accession>A0A388KYK6</accession>
<evidence type="ECO:0000256" key="3">
    <source>
        <dbReference type="ARBA" id="ARBA00022989"/>
    </source>
</evidence>
<name>A0A388KYK6_CHABU</name>
<keyword evidence="2 6" id="KW-0812">Transmembrane</keyword>
<proteinExistence type="predicted"/>
<sequence>MTVAKGDAGMAFLLTATAGLATVLGACMVFFAKLANRGTLAVSLGLAAGVMLFISFYDLLALASIRAFSDGGLEDKFAQLYAMLSFFGGVIFLHIIDWILHGLADCTAGEKRPGGVPSLSAAHGHGTSLPSWMLPDDEKAAILQAVPTLPCAEQPEVAEHGGMDVESGQCPQPATATGRHLPQSNKRASTSPPSTTTLFLTSPPAGSLEHAAGTTTERASSTATAPAAAAPQVPDKQGRARLLRTGLLTAVVIGIHNFPEGIATFVSSLKDVKLGASMCIAIALHNIPEGICVSMPVFYATGSKKKAFFWAFLSGMAEPLGALLAYIVLANVMNNVAFGILFGGVAGVMVSIVLVELLPAARKYDPEDKYVSTSLFVGMAVMSASLILFKFSS</sequence>
<dbReference type="OrthoDB" id="262547at2759"/>
<evidence type="ECO:0000256" key="6">
    <source>
        <dbReference type="SAM" id="Phobius"/>
    </source>
</evidence>
<evidence type="ECO:0000256" key="1">
    <source>
        <dbReference type="ARBA" id="ARBA00004141"/>
    </source>
</evidence>
<evidence type="ECO:0000313" key="8">
    <source>
        <dbReference type="Proteomes" id="UP000265515"/>
    </source>
</evidence>
<feature type="transmembrane region" description="Helical" evidence="6">
    <location>
        <begin position="307"/>
        <end position="330"/>
    </location>
</feature>
<feature type="transmembrane region" description="Helical" evidence="6">
    <location>
        <begin position="12"/>
        <end position="32"/>
    </location>
</feature>
<evidence type="ECO:0000256" key="5">
    <source>
        <dbReference type="SAM" id="MobiDB-lite"/>
    </source>
</evidence>
<feature type="transmembrane region" description="Helical" evidence="6">
    <location>
        <begin position="80"/>
        <end position="100"/>
    </location>
</feature>
<keyword evidence="3 6" id="KW-1133">Transmembrane helix</keyword>
<evidence type="ECO:0000256" key="4">
    <source>
        <dbReference type="ARBA" id="ARBA00023136"/>
    </source>
</evidence>
<feature type="compositionally biased region" description="Low complexity" evidence="5">
    <location>
        <begin position="189"/>
        <end position="204"/>
    </location>
</feature>
<dbReference type="EMBL" id="BFEA01000218">
    <property type="protein sequence ID" value="GBG75147.1"/>
    <property type="molecule type" value="Genomic_DNA"/>
</dbReference>
<feature type="compositionally biased region" description="Low complexity" evidence="5">
    <location>
        <begin position="211"/>
        <end position="230"/>
    </location>
</feature>
<organism evidence="7 8">
    <name type="scientific">Chara braunii</name>
    <name type="common">Braun's stonewort</name>
    <dbReference type="NCBI Taxonomy" id="69332"/>
    <lineage>
        <taxon>Eukaryota</taxon>
        <taxon>Viridiplantae</taxon>
        <taxon>Streptophyta</taxon>
        <taxon>Charophyceae</taxon>
        <taxon>Charales</taxon>
        <taxon>Characeae</taxon>
        <taxon>Chara</taxon>
    </lineage>
</organism>
<dbReference type="PANTHER" id="PTHR11040:SF205">
    <property type="entry name" value="ZINC TRANSPORTER ZUPT"/>
    <property type="match status" value="1"/>
</dbReference>
<evidence type="ECO:0000313" key="7">
    <source>
        <dbReference type="EMBL" id="GBG75147.1"/>
    </source>
</evidence>
<dbReference type="Proteomes" id="UP000265515">
    <property type="component" value="Unassembled WGS sequence"/>
</dbReference>
<dbReference type="PANTHER" id="PTHR11040">
    <property type="entry name" value="ZINC/IRON TRANSPORTER"/>
    <property type="match status" value="1"/>
</dbReference>
<protein>
    <recommendedName>
        <fullName evidence="9">ZIP family transporter</fullName>
    </recommendedName>
</protein>
<feature type="region of interest" description="Disordered" evidence="5">
    <location>
        <begin position="160"/>
        <end position="236"/>
    </location>
</feature>
<dbReference type="Pfam" id="PF02535">
    <property type="entry name" value="Zip"/>
    <property type="match status" value="1"/>
</dbReference>
<comment type="caution">
    <text evidence="7">The sequence shown here is derived from an EMBL/GenBank/DDBJ whole genome shotgun (WGS) entry which is preliminary data.</text>
</comment>
<dbReference type="STRING" id="69332.A0A388KYK6"/>
<dbReference type="OMA" id="RESMHQF"/>
<dbReference type="InterPro" id="IPR003689">
    <property type="entry name" value="ZIP"/>
</dbReference>
<evidence type="ECO:0008006" key="9">
    <source>
        <dbReference type="Google" id="ProtNLM"/>
    </source>
</evidence>
<gene>
    <name evidence="7" type="ORF">CBR_g19660</name>
</gene>
<feature type="transmembrane region" description="Helical" evidence="6">
    <location>
        <begin position="336"/>
        <end position="358"/>
    </location>
</feature>
<reference evidence="7 8" key="1">
    <citation type="journal article" date="2018" name="Cell">
        <title>The Chara Genome: Secondary Complexity and Implications for Plant Terrestrialization.</title>
        <authorList>
            <person name="Nishiyama T."/>
            <person name="Sakayama H."/>
            <person name="Vries J.D."/>
            <person name="Buschmann H."/>
            <person name="Saint-Marcoux D."/>
            <person name="Ullrich K.K."/>
            <person name="Haas F.B."/>
            <person name="Vanderstraeten L."/>
            <person name="Becker D."/>
            <person name="Lang D."/>
            <person name="Vosolsobe S."/>
            <person name="Rombauts S."/>
            <person name="Wilhelmsson P.K.I."/>
            <person name="Janitza P."/>
            <person name="Kern R."/>
            <person name="Heyl A."/>
            <person name="Rumpler F."/>
            <person name="Villalobos L.I.A.C."/>
            <person name="Clay J.M."/>
            <person name="Skokan R."/>
            <person name="Toyoda A."/>
            <person name="Suzuki Y."/>
            <person name="Kagoshima H."/>
            <person name="Schijlen E."/>
            <person name="Tajeshwar N."/>
            <person name="Catarino B."/>
            <person name="Hetherington A.J."/>
            <person name="Saltykova A."/>
            <person name="Bonnot C."/>
            <person name="Breuninger H."/>
            <person name="Symeonidi A."/>
            <person name="Radhakrishnan G.V."/>
            <person name="Van Nieuwerburgh F."/>
            <person name="Deforce D."/>
            <person name="Chang C."/>
            <person name="Karol K.G."/>
            <person name="Hedrich R."/>
            <person name="Ulvskov P."/>
            <person name="Glockner G."/>
            <person name="Delwiche C.F."/>
            <person name="Petrasek J."/>
            <person name="Van de Peer Y."/>
            <person name="Friml J."/>
            <person name="Beilby M."/>
            <person name="Dolan L."/>
            <person name="Kohara Y."/>
            <person name="Sugano S."/>
            <person name="Fujiyama A."/>
            <person name="Delaux P.-M."/>
            <person name="Quint M."/>
            <person name="TheiBen G."/>
            <person name="Hagemann M."/>
            <person name="Harholt J."/>
            <person name="Dunand C."/>
            <person name="Zachgo S."/>
            <person name="Langdale J."/>
            <person name="Maumus F."/>
            <person name="Straeten D.V.D."/>
            <person name="Gould S.B."/>
            <person name="Rensing S.A."/>
        </authorList>
    </citation>
    <scope>NUCLEOTIDE SEQUENCE [LARGE SCALE GENOMIC DNA]</scope>
    <source>
        <strain evidence="7 8">S276</strain>
    </source>
</reference>
<dbReference type="GO" id="GO:0005385">
    <property type="term" value="F:zinc ion transmembrane transporter activity"/>
    <property type="evidence" value="ECO:0007669"/>
    <property type="project" value="TreeGrafter"/>
</dbReference>
<feature type="transmembrane region" description="Helical" evidence="6">
    <location>
        <begin position="370"/>
        <end position="389"/>
    </location>
</feature>